<evidence type="ECO:0000313" key="10">
    <source>
        <dbReference type="Proteomes" id="UP001145021"/>
    </source>
</evidence>
<feature type="domain" description="DUF202" evidence="8">
    <location>
        <begin position="19"/>
        <end position="99"/>
    </location>
</feature>
<evidence type="ECO:0000256" key="3">
    <source>
        <dbReference type="ARBA" id="ARBA00022692"/>
    </source>
</evidence>
<keyword evidence="3 7" id="KW-0812">Transmembrane</keyword>
<evidence type="ECO:0000256" key="4">
    <source>
        <dbReference type="ARBA" id="ARBA00022989"/>
    </source>
</evidence>
<dbReference type="GO" id="GO:0005886">
    <property type="term" value="C:plasma membrane"/>
    <property type="evidence" value="ECO:0007669"/>
    <property type="project" value="UniProtKB-SubCell"/>
</dbReference>
<feature type="compositionally biased region" description="Basic and acidic residues" evidence="6">
    <location>
        <begin position="384"/>
        <end position="402"/>
    </location>
</feature>
<dbReference type="Proteomes" id="UP001145021">
    <property type="component" value="Unassembled WGS sequence"/>
</dbReference>
<evidence type="ECO:0000256" key="6">
    <source>
        <dbReference type="SAM" id="MobiDB-lite"/>
    </source>
</evidence>
<feature type="region of interest" description="Disordered" evidence="6">
    <location>
        <begin position="221"/>
        <end position="241"/>
    </location>
</feature>
<dbReference type="InterPro" id="IPR003807">
    <property type="entry name" value="DUF202"/>
</dbReference>
<keyword evidence="2" id="KW-1003">Cell membrane</keyword>
<keyword evidence="10" id="KW-1185">Reference proteome</keyword>
<feature type="region of interest" description="Disordered" evidence="6">
    <location>
        <begin position="377"/>
        <end position="402"/>
    </location>
</feature>
<reference evidence="9" key="1">
    <citation type="submission" date="2022-07" db="EMBL/GenBank/DDBJ databases">
        <title>Phylogenomic reconstructions and comparative analyses of Kickxellomycotina fungi.</title>
        <authorList>
            <person name="Reynolds N.K."/>
            <person name="Stajich J.E."/>
            <person name="Barry K."/>
            <person name="Grigoriev I.V."/>
            <person name="Crous P."/>
            <person name="Smith M.E."/>
        </authorList>
    </citation>
    <scope>NUCLEOTIDE SEQUENCE</scope>
    <source>
        <strain evidence="9">NBRC 105413</strain>
    </source>
</reference>
<dbReference type="PANTHER" id="PTHR34187">
    <property type="entry name" value="FGR18P"/>
    <property type="match status" value="1"/>
</dbReference>
<evidence type="ECO:0000256" key="5">
    <source>
        <dbReference type="ARBA" id="ARBA00023136"/>
    </source>
</evidence>
<feature type="compositionally biased region" description="Basic and acidic residues" evidence="6">
    <location>
        <begin position="230"/>
        <end position="240"/>
    </location>
</feature>
<organism evidence="9 10">
    <name type="scientific">Coemansia asiatica</name>
    <dbReference type="NCBI Taxonomy" id="1052880"/>
    <lineage>
        <taxon>Eukaryota</taxon>
        <taxon>Fungi</taxon>
        <taxon>Fungi incertae sedis</taxon>
        <taxon>Zoopagomycota</taxon>
        <taxon>Kickxellomycotina</taxon>
        <taxon>Kickxellomycetes</taxon>
        <taxon>Kickxellales</taxon>
        <taxon>Kickxellaceae</taxon>
        <taxon>Coemansia</taxon>
    </lineage>
</organism>
<comment type="caution">
    <text evidence="9">The sequence shown here is derived from an EMBL/GenBank/DDBJ whole genome shotgun (WGS) entry which is preliminary data.</text>
</comment>
<protein>
    <recommendedName>
        <fullName evidence="8">DUF202 domain-containing protein</fullName>
    </recommendedName>
</protein>
<feature type="compositionally biased region" description="Polar residues" evidence="6">
    <location>
        <begin position="163"/>
        <end position="183"/>
    </location>
</feature>
<feature type="transmembrane region" description="Helical" evidence="7">
    <location>
        <begin position="70"/>
        <end position="93"/>
    </location>
</feature>
<feature type="region of interest" description="Disordered" evidence="6">
    <location>
        <begin position="144"/>
        <end position="199"/>
    </location>
</feature>
<name>A0A9W7XPX4_9FUNG</name>
<dbReference type="PANTHER" id="PTHR34187:SF2">
    <property type="entry name" value="DUF202 DOMAIN-CONTAINING PROTEIN"/>
    <property type="match status" value="1"/>
</dbReference>
<evidence type="ECO:0000313" key="9">
    <source>
        <dbReference type="EMBL" id="KAJ1647676.1"/>
    </source>
</evidence>
<comment type="subcellular location">
    <subcellularLocation>
        <location evidence="1">Cell membrane</location>
        <topology evidence="1">Multi-pass membrane protein</topology>
    </subcellularLocation>
</comment>
<sequence>MSLLDFLSLKLENKGSVARDHLANERTYLAWIRTSLSLVTVGVAIRQLYRVGIDLGNDAASDQKGSEEESIAGKALGVSFVILGMLFVLVGLYRYFRSQYLMTNGKFPVSRNMVGACAAATMALLIGLLVSMFVDDGMRPDPYKKKASRRYWSKQRSKAGGDASSSTTDHNKPSEPQQHSGHTQPAPLGDKQESSSIQQISETVAENADIRQLDGSAISDSSEVIGCSSSEEKDVNEKSHVPFKSQFSRRKLQDNSWRYVEETEIDEEAMINARIAAIEEQKDLREIVSHIRAKKLDTTVYNDNVYVKPRAELAPMDSAERNRILDELNAEIIFDEFTHNPSSKPVENAVVRNEYTKIDIDELAPNVTRKMPVSTIQPSNSLENARKPSESDELDKLLDDLL</sequence>
<gene>
    <name evidence="9" type="ORF">LPJ64_000981</name>
</gene>
<keyword evidence="4 7" id="KW-1133">Transmembrane helix</keyword>
<evidence type="ECO:0000256" key="2">
    <source>
        <dbReference type="ARBA" id="ARBA00022475"/>
    </source>
</evidence>
<dbReference type="InterPro" id="IPR052053">
    <property type="entry name" value="IM_YidH-like"/>
</dbReference>
<feature type="compositionally biased region" description="Basic residues" evidence="6">
    <location>
        <begin position="145"/>
        <end position="157"/>
    </location>
</feature>
<evidence type="ECO:0000259" key="8">
    <source>
        <dbReference type="Pfam" id="PF02656"/>
    </source>
</evidence>
<accession>A0A9W7XPX4</accession>
<keyword evidence="5 7" id="KW-0472">Membrane</keyword>
<dbReference type="EMBL" id="JANBOH010000023">
    <property type="protein sequence ID" value="KAJ1647676.1"/>
    <property type="molecule type" value="Genomic_DNA"/>
</dbReference>
<feature type="transmembrane region" description="Helical" evidence="7">
    <location>
        <begin position="113"/>
        <end position="134"/>
    </location>
</feature>
<evidence type="ECO:0000256" key="7">
    <source>
        <dbReference type="SAM" id="Phobius"/>
    </source>
</evidence>
<dbReference type="Pfam" id="PF02656">
    <property type="entry name" value="DUF202"/>
    <property type="match status" value="1"/>
</dbReference>
<proteinExistence type="predicted"/>
<evidence type="ECO:0000256" key="1">
    <source>
        <dbReference type="ARBA" id="ARBA00004651"/>
    </source>
</evidence>
<dbReference type="AlphaFoldDB" id="A0A9W7XPX4"/>